<proteinExistence type="predicted"/>
<dbReference type="Pfam" id="PF05691">
    <property type="entry name" value="Raffinose_syn"/>
    <property type="match status" value="1"/>
</dbReference>
<dbReference type="InterPro" id="IPR008811">
    <property type="entry name" value="Glycosyl_hydrolases_36"/>
</dbReference>
<reference evidence="2" key="1">
    <citation type="submission" date="2015-03" db="EMBL/GenBank/DDBJ databases">
        <title>Emergence of plasmid-mediated VIM-4 carbapenemase in Citrobacter freundii, co-harbouring armA, CTX-M-3, TEM-1 and QnrB at a cancer centre in Bulgaria.</title>
        <authorList>
            <person name="Sabtcheva S.D."/>
            <person name="Ivanov I.N."/>
        </authorList>
    </citation>
    <scope>NUCLEOTIDE SEQUENCE</scope>
</reference>
<dbReference type="EMBL" id="KR028381">
    <property type="protein sequence ID" value="AKZ77357.1"/>
    <property type="molecule type" value="Genomic_DNA"/>
</dbReference>
<evidence type="ECO:0000313" key="2">
    <source>
        <dbReference type="EMBL" id="AKZ77357.1"/>
    </source>
</evidence>
<accession>A0A0K2C5A7</accession>
<organism evidence="2">
    <name type="scientific">Luffa aegyptiaca</name>
    <name type="common">Sponge gourd</name>
    <name type="synonym">Luffa cylindrica</name>
    <dbReference type="NCBI Taxonomy" id="3670"/>
    <lineage>
        <taxon>Eukaryota</taxon>
        <taxon>Viridiplantae</taxon>
        <taxon>Streptophyta</taxon>
        <taxon>Embryophyta</taxon>
        <taxon>Tracheophyta</taxon>
        <taxon>Spermatophyta</taxon>
        <taxon>Magnoliopsida</taxon>
        <taxon>eudicotyledons</taxon>
        <taxon>Gunneridae</taxon>
        <taxon>Pentapetalae</taxon>
        <taxon>rosids</taxon>
        <taxon>fabids</taxon>
        <taxon>Cucurbitales</taxon>
        <taxon>Cucurbitaceae</taxon>
        <taxon>Sicyoeae</taxon>
        <taxon>Luffa</taxon>
    </lineage>
</organism>
<dbReference type="PANTHER" id="PTHR31268:SF10">
    <property type="entry name" value="GALACTINOL--SUCROSE GALACTOSYLTRANSFERASE"/>
    <property type="match status" value="1"/>
</dbReference>
<protein>
    <submittedName>
        <fullName evidence="2">Uncharacterized protein</fullName>
    </submittedName>
</protein>
<keyword evidence="1" id="KW-0119">Carbohydrate metabolism</keyword>
<evidence type="ECO:0000256" key="1">
    <source>
        <dbReference type="ARBA" id="ARBA00023277"/>
    </source>
</evidence>
<name>A0A0K2C5A7_LUFAE</name>
<dbReference type="AlphaFoldDB" id="A0A0K2C5A7"/>
<sequence length="84" mass="9882">MCECRRHEFLCLYRFKMWWMIPRIGKSGSEVPVETQMLLLKVTEESALNDESSVDQDAERSFYILILPVLDGLLPCNFARNLRK</sequence>
<dbReference type="PANTHER" id="PTHR31268">
    <property type="match status" value="1"/>
</dbReference>